<dbReference type="AlphaFoldDB" id="A0A319EDL5"/>
<reference evidence="2 3" key="1">
    <citation type="submission" date="2018-02" db="EMBL/GenBank/DDBJ databases">
        <title>The genomes of Aspergillus section Nigri reveals drivers in fungal speciation.</title>
        <authorList>
            <consortium name="DOE Joint Genome Institute"/>
            <person name="Vesth T.C."/>
            <person name="Nybo J."/>
            <person name="Theobald S."/>
            <person name="Brandl J."/>
            <person name="Frisvad J.C."/>
            <person name="Nielsen K.F."/>
            <person name="Lyhne E.K."/>
            <person name="Kogle M.E."/>
            <person name="Kuo A."/>
            <person name="Riley R."/>
            <person name="Clum A."/>
            <person name="Nolan M."/>
            <person name="Lipzen A."/>
            <person name="Salamov A."/>
            <person name="Henrissat B."/>
            <person name="Wiebenga A."/>
            <person name="De vries R.P."/>
            <person name="Grigoriev I.V."/>
            <person name="Mortensen U.H."/>
            <person name="Andersen M.R."/>
            <person name="Baker S.E."/>
        </authorList>
    </citation>
    <scope>NUCLEOTIDE SEQUENCE [LARGE SCALE GENOMIC DNA]</scope>
    <source>
        <strain evidence="2 3">CBS 707.79</strain>
    </source>
</reference>
<dbReference type="InterPro" id="IPR023374">
    <property type="entry name" value="AttH-like_dom_sf"/>
</dbReference>
<evidence type="ECO:0000256" key="1">
    <source>
        <dbReference type="SAM" id="SignalP"/>
    </source>
</evidence>
<keyword evidence="1" id="KW-0732">Signal</keyword>
<name>A0A319EDL5_9EURO</name>
<dbReference type="InterPro" id="IPR053112">
    <property type="entry name" value="Fungal_Dehydratase/Hydratase"/>
</dbReference>
<evidence type="ECO:0000313" key="3">
    <source>
        <dbReference type="Proteomes" id="UP000247810"/>
    </source>
</evidence>
<dbReference type="Proteomes" id="UP000247810">
    <property type="component" value="Unassembled WGS sequence"/>
</dbReference>
<sequence>MRFSLAVTVAALIATGQGHQNGCSRPTSPYSFRPIDNVSDVAETVEGFPLVYDFNTSNSRAANATNSWWVSAFLHGSDDHEYLVLSHITDVTVVSYYRGSIFDITDKTYVQFGNLSTAPTLYSNSHNGAFNVSIDNSFYFGATLPGNATKQLRTSSAVQGVQYDLTFDLSTPVLLNTGLGGYFEFGSYQTVEWSMPAGRTTGTLVRNGTTVTIDSDESFTWYDRQWNVQTGSSGSMPNWTWFELHLNQASQKREDRVSLWVYDDEKTGRRQWATVQPEGGLNVVSAVRSFESYGNTWTSSNTNNTYAQNWLVTLQDGTQLDISSVYADQEVGYPTTFVSYEGFVTVSGKSASGECVSGYGLVEVNPPSN</sequence>
<proteinExistence type="predicted"/>
<dbReference type="Gene3D" id="2.40.370.10">
    <property type="entry name" value="AttH-like domain"/>
    <property type="match status" value="1"/>
</dbReference>
<gene>
    <name evidence="2" type="ORF">BO71DRAFT_113714</name>
</gene>
<evidence type="ECO:0000313" key="2">
    <source>
        <dbReference type="EMBL" id="PYH89172.1"/>
    </source>
</evidence>
<dbReference type="SUPFAM" id="SSF159245">
    <property type="entry name" value="AttH-like"/>
    <property type="match status" value="1"/>
</dbReference>
<dbReference type="Pfam" id="PF17186">
    <property type="entry name" value="Lipocalin_9"/>
    <property type="match status" value="1"/>
</dbReference>
<dbReference type="EMBL" id="KZ826044">
    <property type="protein sequence ID" value="PYH89172.1"/>
    <property type="molecule type" value="Genomic_DNA"/>
</dbReference>
<dbReference type="OrthoDB" id="5295747at2759"/>
<dbReference type="STRING" id="1448320.A0A319EDL5"/>
<protein>
    <recommendedName>
        <fullName evidence="4">AttH domain-containing protein</fullName>
    </recommendedName>
</protein>
<organism evidence="2 3">
    <name type="scientific">Aspergillus ellipticus CBS 707.79</name>
    <dbReference type="NCBI Taxonomy" id="1448320"/>
    <lineage>
        <taxon>Eukaryota</taxon>
        <taxon>Fungi</taxon>
        <taxon>Dikarya</taxon>
        <taxon>Ascomycota</taxon>
        <taxon>Pezizomycotina</taxon>
        <taxon>Eurotiomycetes</taxon>
        <taxon>Eurotiomycetidae</taxon>
        <taxon>Eurotiales</taxon>
        <taxon>Aspergillaceae</taxon>
        <taxon>Aspergillus</taxon>
        <taxon>Aspergillus subgen. Circumdati</taxon>
    </lineage>
</organism>
<feature type="chain" id="PRO_5016390322" description="AttH domain-containing protein" evidence="1">
    <location>
        <begin position="19"/>
        <end position="369"/>
    </location>
</feature>
<evidence type="ECO:0008006" key="4">
    <source>
        <dbReference type="Google" id="ProtNLM"/>
    </source>
</evidence>
<keyword evidence="3" id="KW-1185">Reference proteome</keyword>
<dbReference type="PANTHER" id="PTHR40617">
    <property type="entry name" value="TERPENE CYCLASE ASQC"/>
    <property type="match status" value="1"/>
</dbReference>
<dbReference type="VEuPathDB" id="FungiDB:BO71DRAFT_113714"/>
<dbReference type="PANTHER" id="PTHR40617:SF1">
    <property type="entry name" value="ATTH DOMAIN-CONTAINING PROTEIN-RELATED"/>
    <property type="match status" value="1"/>
</dbReference>
<accession>A0A319EDL5</accession>
<feature type="signal peptide" evidence="1">
    <location>
        <begin position="1"/>
        <end position="18"/>
    </location>
</feature>